<keyword evidence="11" id="KW-0809">Transit peptide</keyword>
<proteinExistence type="inferred from homology"/>
<dbReference type="FunFam" id="3.40.50.10800:FF:000006">
    <property type="entry name" value="Quinolinate synthase, chloroplastic"/>
    <property type="match status" value="1"/>
</dbReference>
<keyword evidence="13" id="KW-0411">Iron-sulfur</keyword>
<comment type="cofactor">
    <cofactor evidence="1">
        <name>[4Fe-4S] cluster</name>
        <dbReference type="ChEBI" id="CHEBI:49883"/>
    </cofactor>
</comment>
<dbReference type="Gene3D" id="3.40.50.10800">
    <property type="entry name" value="NadA-like"/>
    <property type="match status" value="3"/>
</dbReference>
<evidence type="ECO:0000256" key="12">
    <source>
        <dbReference type="ARBA" id="ARBA00023004"/>
    </source>
</evidence>
<evidence type="ECO:0000256" key="16">
    <source>
        <dbReference type="ARBA" id="ARBA00073351"/>
    </source>
</evidence>
<evidence type="ECO:0000256" key="5">
    <source>
        <dbReference type="ARBA" id="ARBA00022485"/>
    </source>
</evidence>
<dbReference type="EMBL" id="OIVN01006237">
    <property type="protein sequence ID" value="SPD28588.1"/>
    <property type="molecule type" value="Genomic_DNA"/>
</dbReference>
<dbReference type="GO" id="GO:0051539">
    <property type="term" value="F:4 iron, 4 sulfur cluster binding"/>
    <property type="evidence" value="ECO:0007669"/>
    <property type="project" value="UniProtKB-KW"/>
</dbReference>
<dbReference type="InterPro" id="IPR003808">
    <property type="entry name" value="Fe-S_metab-assoc_dom"/>
</dbReference>
<evidence type="ECO:0000256" key="3">
    <source>
        <dbReference type="ARBA" id="ARBA00005065"/>
    </source>
</evidence>
<evidence type="ECO:0000256" key="6">
    <source>
        <dbReference type="ARBA" id="ARBA00022528"/>
    </source>
</evidence>
<evidence type="ECO:0000256" key="1">
    <source>
        <dbReference type="ARBA" id="ARBA00001966"/>
    </source>
</evidence>
<sequence length="609" mass="67312">MEDSVRVDSNRVMGCTAQVWLQARLDHDGKMRFEADSDSEITRGFCSCLVWVLDGAAPEEVMKLKTEELMDLNVGVAGRERSRVNTWHNVLITMQKKTKALTAEREGKPLPFEAFPSLVVTADGVEAKGSYAEAQARYLFPDESKVEELVSVLKEKKIGVVAHFYMDPQVQGILTAAQKQWPHIHISDSLVMADSAVKMAKAGCQFITVLGVDFMSENVRAILDQAGFGDVGVYRMSNERIGCSLADAAATPSYMNYLEEASRSPPSLHVVYINTSLETKAYAHELVPTITCTSSNVVQTILQAFAQVPDINIWYGPDSYMGANIKELLQQMTKMTDEEIAEIHPGHSRETIRLLLPRLHFYQDGTCIVHHIFGHEVVEKINEMYCDAFLTAHFEVPGEMFSLAMEAKRRGMGVVGSTQNILDFIKQRVQEALDRNVNDHLQFVLGTESGMVTAIVAAVRSLLGSGKSSSGRSKVKVEIVFPVSSDSMTRTSPNSSIKMGDIILPIIPGVASGEGCSIHGGCASCPYMKMNSLSSLLKVCHQLPDKKDILMAYEAERFKLQTPNGKSVADVGCEPILHMRQFQAERQLPEKLVYQIYHSYSNGRPVSSS</sequence>
<comment type="pathway">
    <text evidence="3">Cofactor biosynthesis; NAD(+) biosynthesis; quinolinate from iminoaspartate: step 1/1.</text>
</comment>
<keyword evidence="10" id="KW-0479">Metal-binding</keyword>
<keyword evidence="9" id="KW-0808">Transferase</keyword>
<evidence type="ECO:0000256" key="8">
    <source>
        <dbReference type="ARBA" id="ARBA00022642"/>
    </source>
</evidence>
<organism evidence="18">
    <name type="scientific">Fagus sylvatica</name>
    <name type="common">Beechnut</name>
    <dbReference type="NCBI Taxonomy" id="28930"/>
    <lineage>
        <taxon>Eukaryota</taxon>
        <taxon>Viridiplantae</taxon>
        <taxon>Streptophyta</taxon>
        <taxon>Embryophyta</taxon>
        <taxon>Tracheophyta</taxon>
        <taxon>Spermatophyta</taxon>
        <taxon>Magnoliopsida</taxon>
        <taxon>eudicotyledons</taxon>
        <taxon>Gunneridae</taxon>
        <taxon>Pentapetalae</taxon>
        <taxon>rosids</taxon>
        <taxon>fabids</taxon>
        <taxon>Fagales</taxon>
        <taxon>Fagaceae</taxon>
        <taxon>Fagus</taxon>
    </lineage>
</organism>
<evidence type="ECO:0000256" key="7">
    <source>
        <dbReference type="ARBA" id="ARBA00022640"/>
    </source>
</evidence>
<keyword evidence="5" id="KW-0004">4Fe-4S</keyword>
<comment type="similarity">
    <text evidence="15">Belongs to the quinolinate synthase family. Type 1 subfamily.</text>
</comment>
<dbReference type="FunFam" id="3.40.50.10800:FF:000008">
    <property type="entry name" value="Quinolinate synthase chloroplastic"/>
    <property type="match status" value="1"/>
</dbReference>
<feature type="domain" description="Fe-S metabolism associated" evidence="17">
    <location>
        <begin position="1"/>
        <end position="96"/>
    </location>
</feature>
<keyword evidence="8" id="KW-0662">Pyridine nucleotide biosynthesis</keyword>
<name>A0A2N9IVJ9_FAGSY</name>
<dbReference type="GO" id="GO:0034628">
    <property type="term" value="P:'de novo' NAD+ biosynthetic process from L-aspartate"/>
    <property type="evidence" value="ECO:0007669"/>
    <property type="project" value="TreeGrafter"/>
</dbReference>
<dbReference type="AlphaFoldDB" id="A0A2N9IVJ9"/>
<dbReference type="FunFam" id="3.40.50.10800:FF:000009">
    <property type="entry name" value="Quinolinate synthase, chloroplastic"/>
    <property type="match status" value="1"/>
</dbReference>
<evidence type="ECO:0000256" key="11">
    <source>
        <dbReference type="ARBA" id="ARBA00022946"/>
    </source>
</evidence>
<evidence type="ECO:0000256" key="15">
    <source>
        <dbReference type="ARBA" id="ARBA00061471"/>
    </source>
</evidence>
<evidence type="ECO:0000313" key="18">
    <source>
        <dbReference type="EMBL" id="SPD28588.1"/>
    </source>
</evidence>
<keyword evidence="7" id="KW-0934">Plastid</keyword>
<dbReference type="Pfam" id="PF02445">
    <property type="entry name" value="NadA"/>
    <property type="match status" value="1"/>
</dbReference>
<comment type="subcellular location">
    <subcellularLocation>
        <location evidence="2">Plastid</location>
        <location evidence="2">Chloroplast</location>
    </subcellularLocation>
</comment>
<evidence type="ECO:0000259" key="17">
    <source>
        <dbReference type="Pfam" id="PF02657"/>
    </source>
</evidence>
<dbReference type="PANTHER" id="PTHR30573">
    <property type="entry name" value="QUINOLINATE SYNTHETASE A"/>
    <property type="match status" value="1"/>
</dbReference>
<dbReference type="Pfam" id="PF02657">
    <property type="entry name" value="SufE"/>
    <property type="match status" value="1"/>
</dbReference>
<dbReference type="EC" id="2.5.1.72" evidence="4"/>
<gene>
    <name evidence="18" type="ORF">FSB_LOCUS56470</name>
</gene>
<keyword evidence="12" id="KW-0408">Iron</keyword>
<dbReference type="SUPFAM" id="SSF142754">
    <property type="entry name" value="NadA-like"/>
    <property type="match status" value="1"/>
</dbReference>
<accession>A0A2N9IVJ9</accession>
<protein>
    <recommendedName>
        <fullName evidence="16">Quinolinate synthase, chloroplastic</fullName>
        <ecNumber evidence="4">2.5.1.72</ecNumber>
    </recommendedName>
</protein>
<evidence type="ECO:0000256" key="13">
    <source>
        <dbReference type="ARBA" id="ARBA00023014"/>
    </source>
</evidence>
<dbReference type="Gene3D" id="3.90.1010.10">
    <property type="match status" value="1"/>
</dbReference>
<dbReference type="GO" id="GO:0046872">
    <property type="term" value="F:metal ion binding"/>
    <property type="evidence" value="ECO:0007669"/>
    <property type="project" value="UniProtKB-KW"/>
</dbReference>
<dbReference type="GO" id="GO:0009507">
    <property type="term" value="C:chloroplast"/>
    <property type="evidence" value="ECO:0007669"/>
    <property type="project" value="UniProtKB-SubCell"/>
</dbReference>
<evidence type="ECO:0000256" key="10">
    <source>
        <dbReference type="ARBA" id="ARBA00022723"/>
    </source>
</evidence>
<dbReference type="UniPathway" id="UPA00253">
    <property type="reaction ID" value="UER00327"/>
</dbReference>
<dbReference type="PANTHER" id="PTHR30573:SF0">
    <property type="entry name" value="QUINOLINATE SYNTHASE, CHLOROPLASTIC"/>
    <property type="match status" value="1"/>
</dbReference>
<evidence type="ECO:0000256" key="2">
    <source>
        <dbReference type="ARBA" id="ARBA00004229"/>
    </source>
</evidence>
<evidence type="ECO:0000256" key="4">
    <source>
        <dbReference type="ARBA" id="ARBA00012669"/>
    </source>
</evidence>
<evidence type="ECO:0000256" key="9">
    <source>
        <dbReference type="ARBA" id="ARBA00022679"/>
    </source>
</evidence>
<keyword evidence="6" id="KW-0150">Chloroplast</keyword>
<dbReference type="InterPro" id="IPR036094">
    <property type="entry name" value="NadA_sf"/>
</dbReference>
<dbReference type="SUPFAM" id="SSF82649">
    <property type="entry name" value="SufE/NifU"/>
    <property type="match status" value="1"/>
</dbReference>
<dbReference type="GO" id="GO:0008987">
    <property type="term" value="F:quinolinate synthetase A activity"/>
    <property type="evidence" value="ECO:0007669"/>
    <property type="project" value="InterPro"/>
</dbReference>
<reference evidence="18" key="1">
    <citation type="submission" date="2018-02" db="EMBL/GenBank/DDBJ databases">
        <authorList>
            <person name="Cohen D.B."/>
            <person name="Kent A.D."/>
        </authorList>
    </citation>
    <scope>NUCLEOTIDE SEQUENCE</scope>
</reference>
<comment type="catalytic activity">
    <reaction evidence="14">
        <text>iminosuccinate + dihydroxyacetone phosphate = quinolinate + phosphate + 2 H2O + H(+)</text>
        <dbReference type="Rhea" id="RHEA:25888"/>
        <dbReference type="ChEBI" id="CHEBI:15377"/>
        <dbReference type="ChEBI" id="CHEBI:15378"/>
        <dbReference type="ChEBI" id="CHEBI:29959"/>
        <dbReference type="ChEBI" id="CHEBI:43474"/>
        <dbReference type="ChEBI" id="CHEBI:57642"/>
        <dbReference type="ChEBI" id="CHEBI:77875"/>
        <dbReference type="EC" id="2.5.1.72"/>
    </reaction>
</comment>
<evidence type="ECO:0000256" key="14">
    <source>
        <dbReference type="ARBA" id="ARBA00052166"/>
    </source>
</evidence>
<dbReference type="InterPro" id="IPR003473">
    <property type="entry name" value="NadA"/>
</dbReference>